<evidence type="ECO:0000256" key="1">
    <source>
        <dbReference type="SAM" id="MobiDB-lite"/>
    </source>
</evidence>
<geneLocation type="plasmid" evidence="3">
    <name>pjcm18538 dna</name>
</geneLocation>
<gene>
    <name evidence="2" type="ORF">MARA_53750</name>
</gene>
<evidence type="ECO:0000313" key="2">
    <source>
        <dbReference type="EMBL" id="BBY51907.1"/>
    </source>
</evidence>
<name>A0A7I7S500_9MYCO</name>
<protein>
    <submittedName>
        <fullName evidence="2">Uncharacterized protein</fullName>
    </submittedName>
</protein>
<proteinExistence type="predicted"/>
<dbReference type="AlphaFoldDB" id="A0A7I7S500"/>
<sequence>MLIKHTYPSGARLNGLPSLPVGTSVCMTRPDSVGNGNDGDPDADPDMMRSGADQPNQAEGGDDDNE</sequence>
<dbReference type="KEGG" id="marz:MARA_53750"/>
<organism evidence="2 3">
    <name type="scientific">Mycolicibacterium arabiense</name>
    <dbReference type="NCBI Taxonomy" id="1286181"/>
    <lineage>
        <taxon>Bacteria</taxon>
        <taxon>Bacillati</taxon>
        <taxon>Actinomycetota</taxon>
        <taxon>Actinomycetes</taxon>
        <taxon>Mycobacteriales</taxon>
        <taxon>Mycobacteriaceae</taxon>
        <taxon>Mycolicibacterium</taxon>
    </lineage>
</organism>
<accession>A0A7I7S500</accession>
<evidence type="ECO:0000313" key="3">
    <source>
        <dbReference type="Proteomes" id="UP000467428"/>
    </source>
</evidence>
<feature type="region of interest" description="Disordered" evidence="1">
    <location>
        <begin position="1"/>
        <end position="66"/>
    </location>
</feature>
<keyword evidence="3" id="KW-1185">Reference proteome</keyword>
<dbReference type="Proteomes" id="UP000467428">
    <property type="component" value="Chromosome"/>
</dbReference>
<reference evidence="2 3" key="1">
    <citation type="journal article" date="2019" name="Emerg. Microbes Infect.">
        <title>Comprehensive subspecies identification of 175 nontuberculous mycobacteria species based on 7547 genomic profiles.</title>
        <authorList>
            <person name="Matsumoto Y."/>
            <person name="Kinjo T."/>
            <person name="Motooka D."/>
            <person name="Nabeya D."/>
            <person name="Jung N."/>
            <person name="Uechi K."/>
            <person name="Horii T."/>
            <person name="Iida T."/>
            <person name="Fujita J."/>
            <person name="Nakamura S."/>
        </authorList>
    </citation>
    <scope>NUCLEOTIDE SEQUENCE [LARGE SCALE GENOMIC DNA]</scope>
    <source>
        <strain evidence="2 3">JCM 18538</strain>
    </source>
</reference>
<dbReference type="EMBL" id="AP022593">
    <property type="protein sequence ID" value="BBY51907.1"/>
    <property type="molecule type" value="Genomic_DNA"/>
</dbReference>